<dbReference type="Proteomes" id="UP001459277">
    <property type="component" value="Unassembled WGS sequence"/>
</dbReference>
<evidence type="ECO:0000313" key="1">
    <source>
        <dbReference type="EMBL" id="KAL0012846.1"/>
    </source>
</evidence>
<keyword evidence="2" id="KW-1185">Reference proteome</keyword>
<dbReference type="AlphaFoldDB" id="A0AAW2DVT8"/>
<protein>
    <submittedName>
        <fullName evidence="1">Uncharacterized protein</fullName>
    </submittedName>
</protein>
<organism evidence="1 2">
    <name type="scientific">Lithocarpus litseifolius</name>
    <dbReference type="NCBI Taxonomy" id="425828"/>
    <lineage>
        <taxon>Eukaryota</taxon>
        <taxon>Viridiplantae</taxon>
        <taxon>Streptophyta</taxon>
        <taxon>Embryophyta</taxon>
        <taxon>Tracheophyta</taxon>
        <taxon>Spermatophyta</taxon>
        <taxon>Magnoliopsida</taxon>
        <taxon>eudicotyledons</taxon>
        <taxon>Gunneridae</taxon>
        <taxon>Pentapetalae</taxon>
        <taxon>rosids</taxon>
        <taxon>fabids</taxon>
        <taxon>Fagales</taxon>
        <taxon>Fagaceae</taxon>
        <taxon>Lithocarpus</taxon>
    </lineage>
</organism>
<proteinExistence type="predicted"/>
<dbReference type="EMBL" id="JAZDWU010000002">
    <property type="protein sequence ID" value="KAL0012846.1"/>
    <property type="molecule type" value="Genomic_DNA"/>
</dbReference>
<evidence type="ECO:0000313" key="2">
    <source>
        <dbReference type="Proteomes" id="UP001459277"/>
    </source>
</evidence>
<sequence length="187" mass="21317">MQKYQPLLEAFCHHTETTADVKVRDMWATPMAMIDDEGHKLLEACFGNPIGSKGTFGATNHPNTRIVAQSTLDYWNNKFDLSYKLVRIVGATWTILGPFRSKYLISMEIAKSEEDKPTKFFVWTYERFVMGADSNELSFSVCVPWDAYVLRTPKPYGEEWMETVDSTECRCNVVDVLALLGLSCFCV</sequence>
<accession>A0AAW2DVT8</accession>
<gene>
    <name evidence="1" type="ORF">SO802_007954</name>
</gene>
<name>A0AAW2DVT8_9ROSI</name>
<reference evidence="1 2" key="1">
    <citation type="submission" date="2024-01" db="EMBL/GenBank/DDBJ databases">
        <title>A telomere-to-telomere, gap-free genome of sweet tea (Lithocarpus litseifolius).</title>
        <authorList>
            <person name="Zhou J."/>
        </authorList>
    </citation>
    <scope>NUCLEOTIDE SEQUENCE [LARGE SCALE GENOMIC DNA]</scope>
    <source>
        <strain evidence="1">Zhou-2022a</strain>
        <tissue evidence="1">Leaf</tissue>
    </source>
</reference>
<comment type="caution">
    <text evidence="1">The sequence shown here is derived from an EMBL/GenBank/DDBJ whole genome shotgun (WGS) entry which is preliminary data.</text>
</comment>